<dbReference type="CDD" id="cd07031">
    <property type="entry name" value="RNAP_II_RPB3"/>
    <property type="match status" value="1"/>
</dbReference>
<proteinExistence type="inferred from homology"/>
<comment type="subcellular location">
    <subcellularLocation>
        <location evidence="1">Nucleus</location>
    </subcellularLocation>
</comment>
<dbReference type="Pfam" id="PF01000">
    <property type="entry name" value="RNA_pol_A_bac"/>
    <property type="match status" value="1"/>
</dbReference>
<gene>
    <name evidence="8" type="primary">RPB3</name>
    <name evidence="8" type="ORF">TR137740</name>
</gene>
<sequence>MPYANQSVVTVISFNDEVFKFTLEDTDLSVANAIRRVCIAEVPTLAIDWVQLEENNTMLNDEFIAQRVGLIPLTSDEVVDKMTYFRECTCRDFCKDCSVELTLDVACTDDTPRHVTGADLVSSNRDVRPVPCRETDDALYGAQESILIVKMRKGQRLKLRAFAKKGFGKEHAKWNPTAGVGFEYDPDNALRHTFLQKPEEWPRSEYSELEPDQSQAPYDPFGKPSKFYITVESCGSLKAKNIIFSALRVLKEKLTTLHDNLPPE</sequence>
<dbReference type="GO" id="GO:0005665">
    <property type="term" value="C:RNA polymerase II, core complex"/>
    <property type="evidence" value="ECO:0007669"/>
    <property type="project" value="TreeGrafter"/>
</dbReference>
<dbReference type="GO" id="GO:0046983">
    <property type="term" value="F:protein dimerization activity"/>
    <property type="evidence" value="ECO:0007669"/>
    <property type="project" value="InterPro"/>
</dbReference>
<dbReference type="AlphaFoldDB" id="A0A0X3Q8W5"/>
<organism evidence="8">
    <name type="scientific">Schistocephalus solidus</name>
    <name type="common">Tapeworm</name>
    <dbReference type="NCBI Taxonomy" id="70667"/>
    <lineage>
        <taxon>Eukaryota</taxon>
        <taxon>Metazoa</taxon>
        <taxon>Spiralia</taxon>
        <taxon>Lophotrochozoa</taxon>
        <taxon>Platyhelminthes</taxon>
        <taxon>Cestoda</taxon>
        <taxon>Eucestoda</taxon>
        <taxon>Diphyllobothriidea</taxon>
        <taxon>Diphyllobothriidae</taxon>
        <taxon>Schistocephalus</taxon>
    </lineage>
</organism>
<dbReference type="InterPro" id="IPR022842">
    <property type="entry name" value="RNAP_Rpo3/Rpb3/RPAC1"/>
</dbReference>
<dbReference type="SMART" id="SM00662">
    <property type="entry name" value="RPOLD"/>
    <property type="match status" value="1"/>
</dbReference>
<keyword evidence="2 8" id="KW-0240">DNA-directed RNA polymerase</keyword>
<dbReference type="FunFam" id="2.170.120.12:FF:000002">
    <property type="entry name" value="DNA-directed RNA polymerase II subunit RPB3"/>
    <property type="match status" value="1"/>
</dbReference>
<evidence type="ECO:0000256" key="3">
    <source>
        <dbReference type="ARBA" id="ARBA00023163"/>
    </source>
</evidence>
<dbReference type="InterPro" id="IPR050518">
    <property type="entry name" value="Rpo3/RPB3_RNA_Pol_subunit"/>
</dbReference>
<keyword evidence="4" id="KW-0539">Nucleus</keyword>
<protein>
    <recommendedName>
        <fullName evidence="6">DNA-directed RNA polymerase II subunit RPB3</fullName>
    </recommendedName>
</protein>
<name>A0A0X3Q8W5_SCHSO</name>
<accession>A0A0X3Q8W5</accession>
<dbReference type="GO" id="GO:0003899">
    <property type="term" value="F:DNA-directed RNA polymerase activity"/>
    <property type="evidence" value="ECO:0007669"/>
    <property type="project" value="InterPro"/>
</dbReference>
<evidence type="ECO:0000313" key="8">
    <source>
        <dbReference type="EMBL" id="JAP55686.1"/>
    </source>
</evidence>
<dbReference type="HAMAP" id="MF_00320">
    <property type="entry name" value="RNApol_arch_Rpo3"/>
    <property type="match status" value="1"/>
</dbReference>
<dbReference type="InterPro" id="IPR036643">
    <property type="entry name" value="RNApol_insert_sf"/>
</dbReference>
<dbReference type="SUPFAM" id="SSF55257">
    <property type="entry name" value="RBP11-like subunits of RNA polymerase"/>
    <property type="match status" value="1"/>
</dbReference>
<comment type="similarity">
    <text evidence="5">Belongs to the archaeal Rpo3/eukaryotic RPB3 RNA polymerase subunit family.</text>
</comment>
<dbReference type="SUPFAM" id="SSF56553">
    <property type="entry name" value="Insert subdomain of RNA polymerase alpha subunit"/>
    <property type="match status" value="1"/>
</dbReference>
<dbReference type="InterPro" id="IPR036603">
    <property type="entry name" value="RBP11-like"/>
</dbReference>
<dbReference type="PANTHER" id="PTHR11800">
    <property type="entry name" value="DNA-DIRECTED RNA POLYMERASE"/>
    <property type="match status" value="1"/>
</dbReference>
<dbReference type="Gene3D" id="2.170.120.12">
    <property type="entry name" value="DNA-directed RNA polymerase, insert domain"/>
    <property type="match status" value="1"/>
</dbReference>
<dbReference type="Pfam" id="PF01193">
    <property type="entry name" value="RNA_pol_L"/>
    <property type="match status" value="1"/>
</dbReference>
<evidence type="ECO:0000259" key="7">
    <source>
        <dbReference type="SMART" id="SM00662"/>
    </source>
</evidence>
<evidence type="ECO:0000256" key="6">
    <source>
        <dbReference type="ARBA" id="ARBA00072506"/>
    </source>
</evidence>
<reference evidence="8" key="1">
    <citation type="submission" date="2016-01" db="EMBL/GenBank/DDBJ databases">
        <title>Reference transcriptome for the parasite Schistocephalus solidus: insights into the molecular evolution of parasitism.</title>
        <authorList>
            <person name="Hebert F.O."/>
            <person name="Grambauer S."/>
            <person name="Barber I."/>
            <person name="Landry C.R."/>
            <person name="Aubin-Horth N."/>
        </authorList>
    </citation>
    <scope>NUCLEOTIDE SEQUENCE</scope>
</reference>
<dbReference type="EMBL" id="GEEE01007539">
    <property type="protein sequence ID" value="JAP55686.1"/>
    <property type="molecule type" value="Transcribed_RNA"/>
</dbReference>
<evidence type="ECO:0000256" key="1">
    <source>
        <dbReference type="ARBA" id="ARBA00004123"/>
    </source>
</evidence>
<feature type="domain" description="DNA-directed RNA polymerase RpoA/D/Rpb3-type" evidence="7">
    <location>
        <begin position="18"/>
        <end position="260"/>
    </location>
</feature>
<keyword evidence="3" id="KW-0804">Transcription</keyword>
<dbReference type="InterPro" id="IPR011263">
    <property type="entry name" value="DNA-dir_RNA_pol_RpoA/D/Rpb3"/>
</dbReference>
<evidence type="ECO:0000256" key="5">
    <source>
        <dbReference type="ARBA" id="ARBA00025804"/>
    </source>
</evidence>
<dbReference type="NCBIfam" id="NF001988">
    <property type="entry name" value="PRK00783.1"/>
    <property type="match status" value="1"/>
</dbReference>
<dbReference type="InterPro" id="IPR011262">
    <property type="entry name" value="DNA-dir_RNA_pol_insert"/>
</dbReference>
<evidence type="ECO:0000256" key="2">
    <source>
        <dbReference type="ARBA" id="ARBA00022478"/>
    </source>
</evidence>
<dbReference type="Gene3D" id="3.30.1360.10">
    <property type="entry name" value="RNA polymerase, RBP11-like subunit"/>
    <property type="match status" value="1"/>
</dbReference>
<dbReference type="GO" id="GO:0006366">
    <property type="term" value="P:transcription by RNA polymerase II"/>
    <property type="evidence" value="ECO:0007669"/>
    <property type="project" value="TreeGrafter"/>
</dbReference>
<evidence type="ECO:0000256" key="4">
    <source>
        <dbReference type="ARBA" id="ARBA00023242"/>
    </source>
</evidence>
<dbReference type="PANTHER" id="PTHR11800:SF2">
    <property type="entry name" value="DNA-DIRECTED RNA POLYMERASE II SUBUNIT RPB3"/>
    <property type="match status" value="1"/>
</dbReference>